<dbReference type="AlphaFoldDB" id="A0A4S8QNG7"/>
<feature type="compositionally biased region" description="Gly residues" evidence="1">
    <location>
        <begin position="457"/>
        <end position="477"/>
    </location>
</feature>
<feature type="region of interest" description="Disordered" evidence="1">
    <location>
        <begin position="1"/>
        <end position="22"/>
    </location>
</feature>
<keyword evidence="3" id="KW-1185">Reference proteome</keyword>
<gene>
    <name evidence="2" type="ORF">FAB82_07235</name>
</gene>
<feature type="compositionally biased region" description="Basic and acidic residues" evidence="1">
    <location>
        <begin position="283"/>
        <end position="292"/>
    </location>
</feature>
<feature type="compositionally biased region" description="Low complexity" evidence="1">
    <location>
        <begin position="422"/>
        <end position="432"/>
    </location>
</feature>
<reference evidence="2 3" key="2">
    <citation type="submission" date="2019-05" db="EMBL/GenBank/DDBJ databases">
        <title>Glycomyces buryatensis sp. nov.</title>
        <authorList>
            <person name="Nikitina E."/>
        </authorList>
    </citation>
    <scope>NUCLEOTIDE SEQUENCE [LARGE SCALE GENOMIC DNA]</scope>
    <source>
        <strain evidence="2 3">18</strain>
    </source>
</reference>
<dbReference type="Proteomes" id="UP000308760">
    <property type="component" value="Unassembled WGS sequence"/>
</dbReference>
<dbReference type="OrthoDB" id="5183843at2"/>
<reference evidence="3" key="1">
    <citation type="submission" date="2019-04" db="EMBL/GenBank/DDBJ databases">
        <title>Nocardioides xinjiangensis sp. nov.</title>
        <authorList>
            <person name="Liu S."/>
        </authorList>
    </citation>
    <scope>NUCLEOTIDE SEQUENCE [LARGE SCALE GENOMIC DNA]</scope>
    <source>
        <strain evidence="3">18</strain>
    </source>
</reference>
<dbReference type="EMBL" id="STGY01000026">
    <property type="protein sequence ID" value="THV42264.1"/>
    <property type="molecule type" value="Genomic_DNA"/>
</dbReference>
<organism evidence="2 3">
    <name type="scientific">Glycomyces buryatensis</name>
    <dbReference type="NCBI Taxonomy" id="2570927"/>
    <lineage>
        <taxon>Bacteria</taxon>
        <taxon>Bacillati</taxon>
        <taxon>Actinomycetota</taxon>
        <taxon>Actinomycetes</taxon>
        <taxon>Glycomycetales</taxon>
        <taxon>Glycomycetaceae</taxon>
        <taxon>Glycomyces</taxon>
    </lineage>
</organism>
<comment type="caution">
    <text evidence="2">The sequence shown here is derived from an EMBL/GenBank/DDBJ whole genome shotgun (WGS) entry which is preliminary data.</text>
</comment>
<accession>A0A4S8QNG7</accession>
<feature type="compositionally biased region" description="Low complexity" evidence="1">
    <location>
        <begin position="447"/>
        <end position="456"/>
    </location>
</feature>
<name>A0A4S8QNG7_9ACTN</name>
<feature type="region of interest" description="Disordered" evidence="1">
    <location>
        <begin position="283"/>
        <end position="555"/>
    </location>
</feature>
<evidence type="ECO:0000313" key="2">
    <source>
        <dbReference type="EMBL" id="THV42264.1"/>
    </source>
</evidence>
<proteinExistence type="predicted"/>
<evidence type="ECO:0000313" key="3">
    <source>
        <dbReference type="Proteomes" id="UP000308760"/>
    </source>
</evidence>
<evidence type="ECO:0000256" key="1">
    <source>
        <dbReference type="SAM" id="MobiDB-lite"/>
    </source>
</evidence>
<feature type="compositionally biased region" description="Polar residues" evidence="1">
    <location>
        <begin position="1"/>
        <end position="11"/>
    </location>
</feature>
<dbReference type="RefSeq" id="WP_136533878.1">
    <property type="nucleotide sequence ID" value="NZ_STGY01000026.1"/>
</dbReference>
<protein>
    <submittedName>
        <fullName evidence="2">Uncharacterized protein</fullName>
    </submittedName>
</protein>
<sequence>MSDSTEVTAENYSGLGTDEGGSTASYLNPASCDHGDCQNGNDPAEEQWVKLVSAVPVSGQVESFVCVAEHGIAAPSQEEVQQLVGEIRGPDGDKHALRTIGEAWSMFRQDFAIKEDTAVEPILKTELTKLSDGWQGDDFDGFAEQMATVFANCEQIKNDLGDESTGLIGLLFLTSDSILALQGGDSRELPYPAPKYWIEDKGNIFTDPKVHMRAPFATECEISSGCKINGDQSVEESMSYGGYDGEYTDELNDYVTDQTEVHYAQLKSERITANLDALPDDATDKQKEEAGKLTDSQDASVRAEAERLAQQDGNERAEQDYDSESESYENKSVEQNNTVTARWEDAETYAGEFTPTVEPARDTTFRESGSDLGAADYNGTESPSFSSPSGNGSAGLVPPENPTGFGGSGGTGGGGTGGIDSGGLDDSNPWDNDSSDDDDLGGGLASGGPTATLPSTGTGGGGGMPGGTPGGGGGGAPAGLFGPAAGGGGMGAGGAGRGGGMGGKGAGAGAGKGLFGKAAGGAGAGAGRGAGGGMMGGGRGGPGTGEGEEAGKETWLLEDEDIWGLARFEDDNDPLA</sequence>
<feature type="compositionally biased region" description="Low complexity" evidence="1">
    <location>
        <begin position="382"/>
        <end position="391"/>
    </location>
</feature>
<feature type="compositionally biased region" description="Gly residues" evidence="1">
    <location>
        <begin position="484"/>
        <end position="545"/>
    </location>
</feature>
<feature type="compositionally biased region" description="Basic and acidic residues" evidence="1">
    <location>
        <begin position="359"/>
        <end position="369"/>
    </location>
</feature>
<feature type="compositionally biased region" description="Gly residues" evidence="1">
    <location>
        <begin position="404"/>
        <end position="421"/>
    </location>
</feature>
<feature type="compositionally biased region" description="Basic and acidic residues" evidence="1">
    <location>
        <begin position="301"/>
        <end position="319"/>
    </location>
</feature>